<name>A0A2W5FFZ3_9BACT</name>
<comment type="caution">
    <text evidence="3">The sequence shown here is derived from an EMBL/GenBank/DDBJ whole genome shotgun (WGS) entry which is preliminary data.</text>
</comment>
<dbReference type="Pfam" id="PF01541">
    <property type="entry name" value="GIY-YIG"/>
    <property type="match status" value="1"/>
</dbReference>
<dbReference type="InterPro" id="IPR035901">
    <property type="entry name" value="GIY-YIG_endonuc_sf"/>
</dbReference>
<dbReference type="PANTHER" id="PTHR34477:SF5">
    <property type="entry name" value="BSL5627 PROTEIN"/>
    <property type="match status" value="1"/>
</dbReference>
<evidence type="ECO:0000313" key="4">
    <source>
        <dbReference type="Proteomes" id="UP000249739"/>
    </source>
</evidence>
<comment type="similarity">
    <text evidence="1">Belongs to the UPF0213 family.</text>
</comment>
<dbReference type="CDD" id="cd10448">
    <property type="entry name" value="GIY-YIG_unchar_3"/>
    <property type="match status" value="1"/>
</dbReference>
<sequence>MSNHYVYILANKKNGTIYVGVTTDLPKRISQHKSKLIEGFTKKYNIDQLVYYEHYEDYELAAKREANIKKWKRAWKLELIEKENSGWNDLYESLFDIWIPALAGMPLGKI</sequence>
<proteinExistence type="inferred from homology"/>
<dbReference type="PROSITE" id="PS50164">
    <property type="entry name" value="GIY_YIG"/>
    <property type="match status" value="1"/>
</dbReference>
<dbReference type="Gene3D" id="3.40.1440.10">
    <property type="entry name" value="GIY-YIG endonuclease"/>
    <property type="match status" value="1"/>
</dbReference>
<dbReference type="AlphaFoldDB" id="A0A2W5FFZ3"/>
<reference evidence="3 4" key="1">
    <citation type="submission" date="2017-08" db="EMBL/GenBank/DDBJ databases">
        <title>Infants hospitalized years apart are colonized by the same room-sourced microbial strains.</title>
        <authorList>
            <person name="Brooks B."/>
            <person name="Olm M.R."/>
            <person name="Firek B.A."/>
            <person name="Baker R."/>
            <person name="Thomas B.C."/>
            <person name="Morowitz M.J."/>
            <person name="Banfield J.F."/>
        </authorList>
    </citation>
    <scope>NUCLEOTIDE SEQUENCE [LARGE SCALE GENOMIC DNA]</scope>
    <source>
        <strain evidence="3">S2_006_000_R2_64</strain>
    </source>
</reference>
<protein>
    <submittedName>
        <fullName evidence="3">GIY-YIG nuclease</fullName>
    </submittedName>
</protein>
<dbReference type="SUPFAM" id="SSF82771">
    <property type="entry name" value="GIY-YIG endonuclease"/>
    <property type="match status" value="1"/>
</dbReference>
<accession>A0A2W5FFZ3</accession>
<organism evidence="3 4">
    <name type="scientific">Micavibrio aeruginosavorus</name>
    <dbReference type="NCBI Taxonomy" id="349221"/>
    <lineage>
        <taxon>Bacteria</taxon>
        <taxon>Pseudomonadati</taxon>
        <taxon>Bdellovibrionota</taxon>
        <taxon>Bdellovibrionia</taxon>
        <taxon>Bdellovibrionales</taxon>
        <taxon>Pseudobdellovibrionaceae</taxon>
        <taxon>Micavibrio</taxon>
    </lineage>
</organism>
<evidence type="ECO:0000259" key="2">
    <source>
        <dbReference type="PROSITE" id="PS50164"/>
    </source>
</evidence>
<dbReference type="InterPro" id="IPR000305">
    <property type="entry name" value="GIY-YIG_endonuc"/>
</dbReference>
<dbReference type="EMBL" id="QFOT01000103">
    <property type="protein sequence ID" value="PZP54881.1"/>
    <property type="molecule type" value="Genomic_DNA"/>
</dbReference>
<dbReference type="SMART" id="SM00465">
    <property type="entry name" value="GIYc"/>
    <property type="match status" value="1"/>
</dbReference>
<feature type="domain" description="GIY-YIG" evidence="2">
    <location>
        <begin position="2"/>
        <end position="78"/>
    </location>
</feature>
<evidence type="ECO:0000313" key="3">
    <source>
        <dbReference type="EMBL" id="PZP54881.1"/>
    </source>
</evidence>
<dbReference type="Proteomes" id="UP000249739">
    <property type="component" value="Unassembled WGS sequence"/>
</dbReference>
<dbReference type="InterPro" id="IPR050190">
    <property type="entry name" value="UPF0213_domain"/>
</dbReference>
<evidence type="ECO:0000256" key="1">
    <source>
        <dbReference type="ARBA" id="ARBA00007435"/>
    </source>
</evidence>
<gene>
    <name evidence="3" type="ORF">DI586_08595</name>
</gene>
<dbReference type="PANTHER" id="PTHR34477">
    <property type="entry name" value="UPF0213 PROTEIN YHBQ"/>
    <property type="match status" value="1"/>
</dbReference>